<dbReference type="InterPro" id="IPR036163">
    <property type="entry name" value="HMA_dom_sf"/>
</dbReference>
<reference evidence="11 12" key="1">
    <citation type="submission" date="2020-03" db="EMBL/GenBank/DDBJ databases">
        <title>Genomic Encyclopedia of Type Strains, Phase IV (KMG-IV): sequencing the most valuable type-strain genomes for metagenomic binning, comparative biology and taxonomic classification.</title>
        <authorList>
            <person name="Goeker M."/>
        </authorList>
    </citation>
    <scope>NUCLEOTIDE SEQUENCE [LARGE SCALE GENOMIC DNA]</scope>
    <source>
        <strain evidence="11 12">DSM 26613</strain>
    </source>
</reference>
<keyword evidence="4 8" id="KW-1133">Transmembrane helix</keyword>
<dbReference type="InterPro" id="IPR023214">
    <property type="entry name" value="HAD_sf"/>
</dbReference>
<dbReference type="InterPro" id="IPR023298">
    <property type="entry name" value="ATPase_P-typ_TM_dom_sf"/>
</dbReference>
<dbReference type="EMBL" id="JAATIZ010000004">
    <property type="protein sequence ID" value="NJB65998.1"/>
    <property type="molecule type" value="Genomic_DNA"/>
</dbReference>
<name>A0ABX0WT97_9BURK</name>
<keyword evidence="8" id="KW-0547">Nucleotide-binding</keyword>
<accession>A0ABX0WT97</accession>
<evidence type="ECO:0000256" key="2">
    <source>
        <dbReference type="ARBA" id="ARBA00006024"/>
    </source>
</evidence>
<evidence type="ECO:0000256" key="6">
    <source>
        <dbReference type="ARBA" id="ARBA00039097"/>
    </source>
</evidence>
<dbReference type="NCBIfam" id="TIGR01494">
    <property type="entry name" value="ATPase_P-type"/>
    <property type="match status" value="2"/>
</dbReference>
<evidence type="ECO:0000259" key="10">
    <source>
        <dbReference type="Pfam" id="PF00122"/>
    </source>
</evidence>
<dbReference type="InterPro" id="IPR036412">
    <property type="entry name" value="HAD-like_sf"/>
</dbReference>
<keyword evidence="5 8" id="KW-0472">Membrane</keyword>
<dbReference type="Gene3D" id="3.40.1110.10">
    <property type="entry name" value="Calcium-transporting ATPase, cytoplasmic domain N"/>
    <property type="match status" value="1"/>
</dbReference>
<feature type="transmembrane region" description="Helical" evidence="8">
    <location>
        <begin position="163"/>
        <end position="180"/>
    </location>
</feature>
<dbReference type="NCBIfam" id="TIGR01525">
    <property type="entry name" value="ATPase-IB_hvy"/>
    <property type="match status" value="1"/>
</dbReference>
<keyword evidence="12" id="KW-1185">Reference proteome</keyword>
<keyword evidence="8" id="KW-1003">Cell membrane</keyword>
<dbReference type="EC" id="7.2.2.12" evidence="6"/>
<evidence type="ECO:0000256" key="7">
    <source>
        <dbReference type="ARBA" id="ARBA00047308"/>
    </source>
</evidence>
<gene>
    <name evidence="11" type="ORF">GGR41_002253</name>
</gene>
<evidence type="ECO:0000256" key="9">
    <source>
        <dbReference type="SAM" id="MobiDB-lite"/>
    </source>
</evidence>
<organism evidence="11 12">
    <name type="scientific">Paenalcaligenes hominis</name>
    <dbReference type="NCBI Taxonomy" id="643674"/>
    <lineage>
        <taxon>Bacteria</taxon>
        <taxon>Pseudomonadati</taxon>
        <taxon>Pseudomonadota</taxon>
        <taxon>Betaproteobacteria</taxon>
        <taxon>Burkholderiales</taxon>
        <taxon>Alcaligenaceae</taxon>
        <taxon>Paenalcaligenes</taxon>
    </lineage>
</organism>
<dbReference type="Pfam" id="PF00122">
    <property type="entry name" value="E1-E2_ATPase"/>
    <property type="match status" value="1"/>
</dbReference>
<comment type="caution">
    <text evidence="11">The sequence shown here is derived from an EMBL/GenBank/DDBJ whole genome shotgun (WGS) entry which is preliminary data.</text>
</comment>
<comment type="subcellular location">
    <subcellularLocation>
        <location evidence="8">Cell membrane</location>
    </subcellularLocation>
    <subcellularLocation>
        <location evidence="1">Membrane</location>
    </subcellularLocation>
</comment>
<comment type="similarity">
    <text evidence="2 8">Belongs to the cation transport ATPase (P-type) (TC 3.A.3) family. Type IB subfamily.</text>
</comment>
<keyword evidence="8" id="KW-0479">Metal-binding</keyword>
<dbReference type="InterPro" id="IPR027256">
    <property type="entry name" value="P-typ_ATPase_IB"/>
</dbReference>
<feature type="transmembrane region" description="Helical" evidence="8">
    <location>
        <begin position="725"/>
        <end position="746"/>
    </location>
</feature>
<dbReference type="PANTHER" id="PTHR48085">
    <property type="entry name" value="CADMIUM/ZINC-TRANSPORTING ATPASE HMA2-RELATED"/>
    <property type="match status" value="1"/>
</dbReference>
<protein>
    <recommendedName>
        <fullName evidence="6">P-type Zn(2+) transporter</fullName>
        <ecNumber evidence="6">7.2.2.12</ecNumber>
    </recommendedName>
</protein>
<dbReference type="PANTHER" id="PTHR48085:SF5">
    <property type="entry name" value="CADMIUM_ZINC-TRANSPORTING ATPASE HMA4-RELATED"/>
    <property type="match status" value="1"/>
</dbReference>
<dbReference type="InterPro" id="IPR008250">
    <property type="entry name" value="ATPase_P-typ_transduc_dom_A_sf"/>
</dbReference>
<feature type="transmembrane region" description="Helical" evidence="8">
    <location>
        <begin position="397"/>
        <end position="421"/>
    </location>
</feature>
<evidence type="ECO:0000256" key="8">
    <source>
        <dbReference type="RuleBase" id="RU362081"/>
    </source>
</evidence>
<keyword evidence="8" id="KW-0067">ATP-binding</keyword>
<dbReference type="Gene3D" id="2.70.150.10">
    <property type="entry name" value="Calcium-transporting ATPase, cytoplasmic transduction domain A"/>
    <property type="match status" value="1"/>
</dbReference>
<sequence length="752" mass="80748">MKKEQVQKDLDRTTVAKSVSSCCETHTHHDHSHDNHQHHTAASTVAPLTPSADQELTQFYIAQMDCPVEEQLIRSKLETKMGVVQLQFNLMQRRLDVVHAQGLAAEITRDLTRLGMAPQQIHETQAPTQTPSASYRPLVKIGIAVGLALVAEGMTWLDLSAAWVLPVALAALLLSGLSIYKKGWIALANRNLNINALMSIAVTGAVLIGSWAEAAMVMSLFALAELIEARSLDRVRHAVDGLLNLAPEQVEVLTADGQWQLQHAQQVPLGAVVRVMPGARIGLDGVVQAGRSVVNQAPITGESVPVDKQEGDEVFAGSINGFGELQFITQGTYDNTLLVRIALAVQNAQQGKAPVQRFVDQFSRVYTPIVTLVALALAVLGPWVFGGAWLDWVYKALVLLVIACPCALVISTPVAVVSALTRAARMGLLIKGGVYLEQARHLRYLALDKTGTLTVGQPQLQDHWLAANADQALALAYSLAQRSDHPASVAVAEGLSGQGLNALPLTQFEAIPGAGVQGLWDATVWRLGKLSWMPTAALLPDALQDWVRLQQQRGASLVFLGSDQQIWAAFAVLDQIKPAVAEALHQLQTLGVQVEMLSGDNQAAVQHVAQQVGLQHAQGDLLPEDKQRIVSARTQRGVTGMVGDGINDAPALAQASIGFAMGALGTDMAIETADVAIMNDDLRQIPRTIRLSQRLHQILVQNISVALGIKAVFLVMALMGSVTMWMAVFADVGASLLVIANSLRLLKLRVSA</sequence>
<keyword evidence="3 8" id="KW-0812">Transmembrane</keyword>
<feature type="region of interest" description="Disordered" evidence="9">
    <location>
        <begin position="22"/>
        <end position="43"/>
    </location>
</feature>
<dbReference type="SUPFAM" id="SSF81653">
    <property type="entry name" value="Calcium ATPase, transduction domain A"/>
    <property type="match status" value="1"/>
</dbReference>
<proteinExistence type="inferred from homology"/>
<evidence type="ECO:0000256" key="5">
    <source>
        <dbReference type="ARBA" id="ARBA00023136"/>
    </source>
</evidence>
<dbReference type="SUPFAM" id="SSF81660">
    <property type="entry name" value="Metal cation-transporting ATPase, ATP-binding domain N"/>
    <property type="match status" value="1"/>
</dbReference>
<dbReference type="RefSeq" id="WP_167661907.1">
    <property type="nucleotide sequence ID" value="NZ_BMCQ01000005.1"/>
</dbReference>
<dbReference type="SUPFAM" id="SSF55008">
    <property type="entry name" value="HMA, heavy metal-associated domain"/>
    <property type="match status" value="1"/>
</dbReference>
<dbReference type="SUPFAM" id="SSF81665">
    <property type="entry name" value="Calcium ATPase, transmembrane domain M"/>
    <property type="match status" value="1"/>
</dbReference>
<comment type="catalytic activity">
    <reaction evidence="7">
        <text>Zn(2+)(in) + ATP + H2O = Zn(2+)(out) + ADP + phosphate + H(+)</text>
        <dbReference type="Rhea" id="RHEA:20621"/>
        <dbReference type="ChEBI" id="CHEBI:15377"/>
        <dbReference type="ChEBI" id="CHEBI:15378"/>
        <dbReference type="ChEBI" id="CHEBI:29105"/>
        <dbReference type="ChEBI" id="CHEBI:30616"/>
        <dbReference type="ChEBI" id="CHEBI:43474"/>
        <dbReference type="ChEBI" id="CHEBI:456216"/>
        <dbReference type="EC" id="7.2.2.12"/>
    </reaction>
</comment>
<evidence type="ECO:0000256" key="4">
    <source>
        <dbReference type="ARBA" id="ARBA00022989"/>
    </source>
</evidence>
<feature type="domain" description="P-type ATPase A" evidence="10">
    <location>
        <begin position="245"/>
        <end position="345"/>
    </location>
</feature>
<dbReference type="Pfam" id="PF00702">
    <property type="entry name" value="Hydrolase"/>
    <property type="match status" value="1"/>
</dbReference>
<dbReference type="Gene3D" id="3.40.50.1000">
    <property type="entry name" value="HAD superfamily/HAD-like"/>
    <property type="match status" value="1"/>
</dbReference>
<dbReference type="PRINTS" id="PR00941">
    <property type="entry name" value="CDATPASE"/>
</dbReference>
<dbReference type="Proteomes" id="UP000783934">
    <property type="component" value="Unassembled WGS sequence"/>
</dbReference>
<evidence type="ECO:0000256" key="3">
    <source>
        <dbReference type="ARBA" id="ARBA00022692"/>
    </source>
</evidence>
<evidence type="ECO:0000256" key="1">
    <source>
        <dbReference type="ARBA" id="ARBA00004370"/>
    </source>
</evidence>
<feature type="transmembrane region" description="Helical" evidence="8">
    <location>
        <begin position="698"/>
        <end position="719"/>
    </location>
</feature>
<dbReference type="InterPro" id="IPR001757">
    <property type="entry name" value="P_typ_ATPase"/>
</dbReference>
<evidence type="ECO:0000313" key="12">
    <source>
        <dbReference type="Proteomes" id="UP000783934"/>
    </source>
</evidence>
<dbReference type="InterPro" id="IPR023299">
    <property type="entry name" value="ATPase_P-typ_cyto_dom_N"/>
</dbReference>
<feature type="transmembrane region" description="Helical" evidence="8">
    <location>
        <begin position="365"/>
        <end position="385"/>
    </location>
</feature>
<dbReference type="PROSITE" id="PS00154">
    <property type="entry name" value="ATPASE_E1_E2"/>
    <property type="match status" value="1"/>
</dbReference>
<dbReference type="PRINTS" id="PR00119">
    <property type="entry name" value="CATATPASE"/>
</dbReference>
<feature type="compositionally biased region" description="Basic and acidic residues" evidence="9">
    <location>
        <begin position="25"/>
        <end position="37"/>
    </location>
</feature>
<dbReference type="SUPFAM" id="SSF56784">
    <property type="entry name" value="HAD-like"/>
    <property type="match status" value="1"/>
</dbReference>
<dbReference type="InterPro" id="IPR051014">
    <property type="entry name" value="Cation_Transport_ATPase_IB"/>
</dbReference>
<dbReference type="InterPro" id="IPR059000">
    <property type="entry name" value="ATPase_P-type_domA"/>
</dbReference>
<dbReference type="InterPro" id="IPR018303">
    <property type="entry name" value="ATPase_P-typ_P_site"/>
</dbReference>
<feature type="transmembrane region" description="Helical" evidence="8">
    <location>
        <begin position="138"/>
        <end position="157"/>
    </location>
</feature>
<evidence type="ECO:0000313" key="11">
    <source>
        <dbReference type="EMBL" id="NJB65998.1"/>
    </source>
</evidence>